<feature type="transmembrane region" description="Helical" evidence="7">
    <location>
        <begin position="482"/>
        <end position="500"/>
    </location>
</feature>
<dbReference type="AlphaFoldDB" id="A0A0S3EWM6"/>
<comment type="subcellular location">
    <subcellularLocation>
        <location evidence="1">Membrane</location>
        <topology evidence="1">Multi-pass membrane protein</topology>
    </subcellularLocation>
</comment>
<evidence type="ECO:0000256" key="3">
    <source>
        <dbReference type="ARBA" id="ARBA00022692"/>
    </source>
</evidence>
<evidence type="ECO:0000256" key="5">
    <source>
        <dbReference type="ARBA" id="ARBA00023136"/>
    </source>
</evidence>
<feature type="transmembrane region" description="Helical" evidence="7">
    <location>
        <begin position="399"/>
        <end position="417"/>
    </location>
</feature>
<dbReference type="KEGG" id="sbd:ATN00_05425"/>
<protein>
    <submittedName>
        <fullName evidence="8">Amino acid permease</fullName>
    </submittedName>
</protein>
<feature type="transmembrane region" description="Helical" evidence="7">
    <location>
        <begin position="234"/>
        <end position="252"/>
    </location>
</feature>
<feature type="transmembrane region" description="Helical" evidence="7">
    <location>
        <begin position="100"/>
        <end position="124"/>
    </location>
</feature>
<dbReference type="InterPro" id="IPR002293">
    <property type="entry name" value="AA/rel_permease1"/>
</dbReference>
<dbReference type="PANTHER" id="PTHR43243:SF4">
    <property type="entry name" value="CATIONIC AMINO ACID TRANSPORTER 4"/>
    <property type="match status" value="1"/>
</dbReference>
<feature type="transmembrane region" description="Helical" evidence="7">
    <location>
        <begin position="456"/>
        <end position="476"/>
    </location>
</feature>
<dbReference type="RefSeq" id="WP_062063029.1">
    <property type="nucleotide sequence ID" value="NZ_CP013264.1"/>
</dbReference>
<proteinExistence type="predicted"/>
<reference evidence="8 9" key="1">
    <citation type="submission" date="2015-11" db="EMBL/GenBank/DDBJ databases">
        <title>A Two-component Flavoprotein Monooxygenase System MeaXY Responsible for para-Hydroxylation of 2-Methyl-6-ethylaniline and 2,6-Diethylaniline in Sphingobium baderi DE-13.</title>
        <authorList>
            <person name="Cheng M."/>
            <person name="Meng Q."/>
            <person name="Yang Y."/>
            <person name="Chu C."/>
            <person name="Yan X."/>
            <person name="He J."/>
            <person name="Li S."/>
        </authorList>
    </citation>
    <scope>NUCLEOTIDE SEQUENCE [LARGE SCALE GENOMIC DNA]</scope>
    <source>
        <strain evidence="8 9">DE-13</strain>
    </source>
</reference>
<dbReference type="STRING" id="1332080.ATN00_05425"/>
<evidence type="ECO:0000313" key="8">
    <source>
        <dbReference type="EMBL" id="ALR19834.1"/>
    </source>
</evidence>
<dbReference type="GO" id="GO:0015171">
    <property type="term" value="F:amino acid transmembrane transporter activity"/>
    <property type="evidence" value="ECO:0007669"/>
    <property type="project" value="TreeGrafter"/>
</dbReference>
<evidence type="ECO:0000313" key="9">
    <source>
        <dbReference type="Proteomes" id="UP000056968"/>
    </source>
</evidence>
<dbReference type="OrthoDB" id="9804700at2"/>
<accession>A0A0S3EWM6</accession>
<keyword evidence="9" id="KW-1185">Reference proteome</keyword>
<feature type="transmembrane region" description="Helical" evidence="7">
    <location>
        <begin position="191"/>
        <end position="214"/>
    </location>
</feature>
<keyword evidence="2" id="KW-0813">Transport</keyword>
<sequence>MIFGRIKPLDAILATAEKKSLARTLGPIQLTLLGVGAIIGTGIFVLTAAAAQKAGPGMMWSFVIAGLVCAFAALCYSELASMVPVSGSAYTYTYAVVGELLAWMVGWALILEYAVAASAVSVGWSGYFMGLLKSVTGLELPQALSAGPVWTMNGLIPHADFTHGFINIPAIVIALAVTALLVIGTTESARVNAVLVAIKVAALTAFVALTLPVIDTGNFSPFAPNGWFGPPGTSGMGIVGAAASIFFAYVGFDAVSTAAEETKNPQRNVPIGLIGSLAICTVFYLFVAAGAIGAIGAQPVLGPDGLAVAPGSHGFAATCATAAHAGDLVCSNEALAHVLRAINWTVVGNALGLAANLALPSVILMMMFGQTRIFFVMARDGLLPEKLASIHPRFRTPHVVTMVTGVFVAIGAALLPVGQLADISNSGTLFAFFMVSIAVLVLRVKDAGRHRPFRTPLVWVIAPAAAIGCVFLFLNLPFDAQLVLPVWGGLGLVLYFLYGYRKSHVGRGIIDIHEDDADAPPLPVPPMPGAHTPGGKDA</sequence>
<evidence type="ECO:0000256" key="1">
    <source>
        <dbReference type="ARBA" id="ARBA00004141"/>
    </source>
</evidence>
<feature type="transmembrane region" description="Helical" evidence="7">
    <location>
        <begin position="57"/>
        <end position="79"/>
    </location>
</feature>
<evidence type="ECO:0000256" key="7">
    <source>
        <dbReference type="SAM" id="Phobius"/>
    </source>
</evidence>
<dbReference type="EMBL" id="CP013264">
    <property type="protein sequence ID" value="ALR19834.1"/>
    <property type="molecule type" value="Genomic_DNA"/>
</dbReference>
<feature type="transmembrane region" description="Helical" evidence="7">
    <location>
        <begin position="357"/>
        <end position="378"/>
    </location>
</feature>
<name>A0A0S3EWM6_9SPHN</name>
<feature type="region of interest" description="Disordered" evidence="6">
    <location>
        <begin position="516"/>
        <end position="538"/>
    </location>
</feature>
<keyword evidence="4 7" id="KW-1133">Transmembrane helix</keyword>
<keyword evidence="5 7" id="KW-0472">Membrane</keyword>
<evidence type="ECO:0000256" key="4">
    <source>
        <dbReference type="ARBA" id="ARBA00022989"/>
    </source>
</evidence>
<dbReference type="Proteomes" id="UP000056968">
    <property type="component" value="Chromosome"/>
</dbReference>
<gene>
    <name evidence="8" type="ORF">ATN00_05425</name>
</gene>
<dbReference type="GO" id="GO:0016020">
    <property type="term" value="C:membrane"/>
    <property type="evidence" value="ECO:0007669"/>
    <property type="project" value="UniProtKB-SubCell"/>
</dbReference>
<dbReference type="PIRSF" id="PIRSF006060">
    <property type="entry name" value="AA_transporter"/>
    <property type="match status" value="1"/>
</dbReference>
<evidence type="ECO:0000256" key="6">
    <source>
        <dbReference type="SAM" id="MobiDB-lite"/>
    </source>
</evidence>
<feature type="transmembrane region" description="Helical" evidence="7">
    <location>
        <begin position="164"/>
        <end position="184"/>
    </location>
</feature>
<keyword evidence="3 7" id="KW-0812">Transmembrane</keyword>
<dbReference type="PANTHER" id="PTHR43243">
    <property type="entry name" value="INNER MEMBRANE TRANSPORTER YGJI-RELATED"/>
    <property type="match status" value="1"/>
</dbReference>
<dbReference type="Gene3D" id="1.20.1740.10">
    <property type="entry name" value="Amino acid/polyamine transporter I"/>
    <property type="match status" value="1"/>
</dbReference>
<feature type="transmembrane region" description="Helical" evidence="7">
    <location>
        <begin position="423"/>
        <end position="444"/>
    </location>
</feature>
<evidence type="ECO:0000256" key="2">
    <source>
        <dbReference type="ARBA" id="ARBA00022448"/>
    </source>
</evidence>
<dbReference type="Pfam" id="PF13520">
    <property type="entry name" value="AA_permease_2"/>
    <property type="match status" value="1"/>
</dbReference>
<feature type="transmembrane region" description="Helical" evidence="7">
    <location>
        <begin position="28"/>
        <end position="51"/>
    </location>
</feature>
<organism evidence="8 9">
    <name type="scientific">Sphingobium baderi</name>
    <dbReference type="NCBI Taxonomy" id="1332080"/>
    <lineage>
        <taxon>Bacteria</taxon>
        <taxon>Pseudomonadati</taxon>
        <taxon>Pseudomonadota</taxon>
        <taxon>Alphaproteobacteria</taxon>
        <taxon>Sphingomonadales</taxon>
        <taxon>Sphingomonadaceae</taxon>
        <taxon>Sphingobium</taxon>
    </lineage>
</organism>
<feature type="transmembrane region" description="Helical" evidence="7">
    <location>
        <begin position="273"/>
        <end position="297"/>
    </location>
</feature>